<comment type="caution">
    <text evidence="2">The sequence shown here is derived from an EMBL/GenBank/DDBJ whole genome shotgun (WGS) entry which is preliminary data.</text>
</comment>
<evidence type="ECO:0000313" key="2">
    <source>
        <dbReference type="EMBL" id="GJN87135.1"/>
    </source>
</evidence>
<name>A0AAV5GBQ8_9BASI</name>
<proteinExistence type="predicted"/>
<protein>
    <submittedName>
        <fullName evidence="2">Uncharacterized protein</fullName>
    </submittedName>
</protein>
<evidence type="ECO:0000313" key="3">
    <source>
        <dbReference type="Proteomes" id="UP001342314"/>
    </source>
</evidence>
<keyword evidence="1" id="KW-0175">Coiled coil</keyword>
<evidence type="ECO:0000256" key="1">
    <source>
        <dbReference type="SAM" id="Coils"/>
    </source>
</evidence>
<reference evidence="2 3" key="1">
    <citation type="submission" date="2021-12" db="EMBL/GenBank/DDBJ databases">
        <title>High titer production of polyol ester of fatty acids by Rhodotorula paludigena BS15 towards product separation-free biomass refinery.</title>
        <authorList>
            <person name="Mano J."/>
            <person name="Ono H."/>
            <person name="Tanaka T."/>
            <person name="Naito K."/>
            <person name="Sushida H."/>
            <person name="Ike M."/>
            <person name="Tokuyasu K."/>
            <person name="Kitaoka M."/>
        </authorList>
    </citation>
    <scope>NUCLEOTIDE SEQUENCE [LARGE SCALE GENOMIC DNA]</scope>
    <source>
        <strain evidence="2 3">BS15</strain>
    </source>
</reference>
<dbReference type="Proteomes" id="UP001342314">
    <property type="component" value="Unassembled WGS sequence"/>
</dbReference>
<dbReference type="AlphaFoldDB" id="A0AAV5GBQ8"/>
<feature type="coiled-coil region" evidence="1">
    <location>
        <begin position="294"/>
        <end position="347"/>
    </location>
</feature>
<keyword evidence="3" id="KW-1185">Reference proteome</keyword>
<gene>
    <name evidence="2" type="ORF">Rhopal_000080-T1</name>
</gene>
<organism evidence="2 3">
    <name type="scientific">Rhodotorula paludigena</name>
    <dbReference type="NCBI Taxonomy" id="86838"/>
    <lineage>
        <taxon>Eukaryota</taxon>
        <taxon>Fungi</taxon>
        <taxon>Dikarya</taxon>
        <taxon>Basidiomycota</taxon>
        <taxon>Pucciniomycotina</taxon>
        <taxon>Microbotryomycetes</taxon>
        <taxon>Sporidiobolales</taxon>
        <taxon>Sporidiobolaceae</taxon>
        <taxon>Rhodotorula</taxon>
    </lineage>
</organism>
<accession>A0AAV5GBQ8</accession>
<sequence>MSTHLYDLDGDGLYDTAYRDPHVDPYYGGSEYFDDYGYGGAFDYDGGYGNGYGYGGGYGHGYGGYGDEPLWGAYEGYMPDLYDYTSFIDHDVPLYEAWQDDSWSHDQYALADLMYFQRQLELDHALDDSERLRRWEERLAWEQLNDEERALRYSELAAAGSLGMLGLAGGWWGRRYGGGSFDLSYLREVPLSRGLFGSPYRSAFTRYSGLARRYSPYFSRSRLRAFGGAAGLPLGGASMPIAPRPGASYHSRRLSLQNGAGLSLREQELRSRLRVAEMRASLTGLSPAQRAQALEDARRLRAQLNAEFRLARDIDRSERRADAVLAAQEVEQERRELRDEMREQEGIARLEMAAGDLMGRPMPGSFGGGHGYRGGYY</sequence>
<dbReference type="EMBL" id="BQKY01000001">
    <property type="protein sequence ID" value="GJN87135.1"/>
    <property type="molecule type" value="Genomic_DNA"/>
</dbReference>